<dbReference type="GO" id="GO:0005737">
    <property type="term" value="C:cytoplasm"/>
    <property type="evidence" value="ECO:0007669"/>
    <property type="project" value="UniProtKB-ARBA"/>
</dbReference>
<dbReference type="PANTHER" id="PTHR43281:SF1">
    <property type="entry name" value="FARNESYL DIPHOSPHATE SYNTHASE"/>
    <property type="match status" value="1"/>
</dbReference>
<evidence type="ECO:0000256" key="6">
    <source>
        <dbReference type="ARBA" id="ARBA00022723"/>
    </source>
</evidence>
<evidence type="ECO:0000256" key="12">
    <source>
        <dbReference type="RuleBase" id="RU004466"/>
    </source>
</evidence>
<dbReference type="PROSITE" id="PS00444">
    <property type="entry name" value="POLYPRENYL_SYNTHASE_2"/>
    <property type="match status" value="1"/>
</dbReference>
<dbReference type="SFLD" id="SFLDG01017">
    <property type="entry name" value="Polyprenyl_Transferase_Like"/>
    <property type="match status" value="1"/>
</dbReference>
<keyword evidence="5 12" id="KW-0808">Transferase</keyword>
<dbReference type="PROSITE" id="PS00723">
    <property type="entry name" value="POLYPRENYL_SYNTHASE_1"/>
    <property type="match status" value="1"/>
</dbReference>
<evidence type="ECO:0000313" key="13">
    <source>
        <dbReference type="EMBL" id="KIE48040.1"/>
    </source>
</evidence>
<dbReference type="EC" id="2.5.1.10" evidence="3"/>
<dbReference type="CDD" id="cd00685">
    <property type="entry name" value="Trans_IPPS_HT"/>
    <property type="match status" value="1"/>
</dbReference>
<dbReference type="GO" id="GO:0046872">
    <property type="term" value="F:metal ion binding"/>
    <property type="evidence" value="ECO:0007669"/>
    <property type="project" value="UniProtKB-KW"/>
</dbReference>
<evidence type="ECO:0000256" key="5">
    <source>
        <dbReference type="ARBA" id="ARBA00022679"/>
    </source>
</evidence>
<dbReference type="AlphaFoldDB" id="A0A0C1ULA8"/>
<keyword evidence="8" id="KW-0414">Isoprene biosynthesis</keyword>
<dbReference type="PANTHER" id="PTHR43281">
    <property type="entry name" value="FARNESYL DIPHOSPHATE SYNTHASE"/>
    <property type="match status" value="1"/>
</dbReference>
<dbReference type="InterPro" id="IPR053378">
    <property type="entry name" value="Prenyl_diphosphate_synthase"/>
</dbReference>
<dbReference type="Pfam" id="PF00348">
    <property type="entry name" value="polyprenyl_synt"/>
    <property type="match status" value="1"/>
</dbReference>
<dbReference type="NCBIfam" id="NF045485">
    <property type="entry name" value="FPPsyn"/>
    <property type="match status" value="1"/>
</dbReference>
<dbReference type="FunFam" id="1.10.600.10:FF:000001">
    <property type="entry name" value="Geranylgeranyl diphosphate synthase"/>
    <property type="match status" value="1"/>
</dbReference>
<proteinExistence type="inferred from homology"/>
<evidence type="ECO:0000256" key="8">
    <source>
        <dbReference type="ARBA" id="ARBA00023229"/>
    </source>
</evidence>
<accession>A0A0C1ULA8</accession>
<keyword evidence="7" id="KW-0460">Magnesium</keyword>
<dbReference type="GO" id="GO:0004337">
    <property type="term" value="F:(2E,6E)-farnesyl diphosphate synthase activity"/>
    <property type="evidence" value="ECO:0007669"/>
    <property type="project" value="UniProtKB-EC"/>
</dbReference>
<dbReference type="Proteomes" id="UP000031366">
    <property type="component" value="Unassembled WGS sequence"/>
</dbReference>
<comment type="similarity">
    <text evidence="2 12">Belongs to the FPP/GGPP synthase family.</text>
</comment>
<keyword evidence="6" id="KW-0479">Metal-binding</keyword>
<evidence type="ECO:0000256" key="9">
    <source>
        <dbReference type="ARBA" id="ARBA00032380"/>
    </source>
</evidence>
<reference evidence="13 14" key="1">
    <citation type="journal article" date="2015" name="Infect. Genet. Evol.">
        <title>Genomic sequences of six botulinum neurotoxin-producing strains representing three clostridial species illustrate the mobility and diversity of botulinum neurotoxin genes.</title>
        <authorList>
            <person name="Smith T.J."/>
            <person name="Hill K.K."/>
            <person name="Xie G."/>
            <person name="Foley B.T."/>
            <person name="Williamson C.H."/>
            <person name="Foster J.T."/>
            <person name="Johnson S.L."/>
            <person name="Chertkov O."/>
            <person name="Teshima H."/>
            <person name="Gibbons H.S."/>
            <person name="Johnsky L.A."/>
            <person name="Karavis M.A."/>
            <person name="Smith L.A."/>
        </authorList>
    </citation>
    <scope>NUCLEOTIDE SEQUENCE [LARGE SCALE GENOMIC DNA]</scope>
    <source>
        <strain evidence="13 14">CDC 2741</strain>
    </source>
</reference>
<dbReference type="GO" id="GO:0016114">
    <property type="term" value="P:terpenoid biosynthetic process"/>
    <property type="evidence" value="ECO:0007669"/>
    <property type="project" value="UniProtKB-ARBA"/>
</dbReference>
<dbReference type="InterPro" id="IPR000092">
    <property type="entry name" value="Polyprenyl_synt"/>
</dbReference>
<evidence type="ECO:0000256" key="10">
    <source>
        <dbReference type="ARBA" id="ARBA00032873"/>
    </source>
</evidence>
<organism evidence="13 14">
    <name type="scientific">Clostridium argentinense CDC 2741</name>
    <dbReference type="NCBI Taxonomy" id="1418104"/>
    <lineage>
        <taxon>Bacteria</taxon>
        <taxon>Bacillati</taxon>
        <taxon>Bacillota</taxon>
        <taxon>Clostridia</taxon>
        <taxon>Eubacteriales</taxon>
        <taxon>Clostridiaceae</taxon>
        <taxon>Clostridium</taxon>
    </lineage>
</organism>
<sequence length="288" mass="32570">MFIKDYKNLIETWMNEYFENKSSENKGYFEPMIYSLNIGGKRIRPILLLLVYGLYKENYMEALPFAAAMEMIHTYSLIHDDLPSMDNDQLRRGMATNHIKFGEARAILAGDGLLNEAMIIMLKECLKCEERKIKASNIIANASGAEGMILGQIIDIESENEKISEETMLKMHKNKTGQLIKASIISGAILGGATEEEISILEEYGDKLGLAFQIKDDILDTIGDEALIGKSLSDSNNDKTTFITMYGLEKCINLCEEITKECFELLNKLNKNTSLLSELTIFLLERQY</sequence>
<name>A0A0C1ULA8_9CLOT</name>
<evidence type="ECO:0000256" key="2">
    <source>
        <dbReference type="ARBA" id="ARBA00006706"/>
    </source>
</evidence>
<evidence type="ECO:0000313" key="14">
    <source>
        <dbReference type="Proteomes" id="UP000031366"/>
    </source>
</evidence>
<dbReference type="SUPFAM" id="SSF48576">
    <property type="entry name" value="Terpenoid synthases"/>
    <property type="match status" value="1"/>
</dbReference>
<evidence type="ECO:0000256" key="7">
    <source>
        <dbReference type="ARBA" id="ARBA00022842"/>
    </source>
</evidence>
<keyword evidence="14" id="KW-1185">Reference proteome</keyword>
<gene>
    <name evidence="13" type="ORF">U732_3763</name>
</gene>
<protein>
    <recommendedName>
        <fullName evidence="4">Farnesyl diphosphate synthase</fullName>
        <ecNumber evidence="3">2.5.1.10</ecNumber>
    </recommendedName>
    <alternativeName>
        <fullName evidence="10">(2E,6E)-farnesyl diphosphate synthase</fullName>
    </alternativeName>
    <alternativeName>
        <fullName evidence="9">Geranyltranstransferase</fullName>
    </alternativeName>
</protein>
<comment type="catalytic activity">
    <reaction evidence="11">
        <text>isopentenyl diphosphate + (2E)-geranyl diphosphate = (2E,6E)-farnesyl diphosphate + diphosphate</text>
        <dbReference type="Rhea" id="RHEA:19361"/>
        <dbReference type="ChEBI" id="CHEBI:33019"/>
        <dbReference type="ChEBI" id="CHEBI:58057"/>
        <dbReference type="ChEBI" id="CHEBI:128769"/>
        <dbReference type="ChEBI" id="CHEBI:175763"/>
        <dbReference type="EC" id="2.5.1.10"/>
    </reaction>
</comment>
<dbReference type="InterPro" id="IPR033749">
    <property type="entry name" value="Polyprenyl_synt_CS"/>
</dbReference>
<dbReference type="RefSeq" id="WP_145953061.1">
    <property type="nucleotide sequence ID" value="NZ_AYSO01000012.1"/>
</dbReference>
<dbReference type="EMBL" id="AYSO01000012">
    <property type="protein sequence ID" value="KIE48040.1"/>
    <property type="molecule type" value="Genomic_DNA"/>
</dbReference>
<dbReference type="Gene3D" id="1.10.600.10">
    <property type="entry name" value="Farnesyl Diphosphate Synthase"/>
    <property type="match status" value="1"/>
</dbReference>
<evidence type="ECO:0000256" key="11">
    <source>
        <dbReference type="ARBA" id="ARBA00049399"/>
    </source>
</evidence>
<evidence type="ECO:0000256" key="3">
    <source>
        <dbReference type="ARBA" id="ARBA00012439"/>
    </source>
</evidence>
<dbReference type="STRING" id="29341.RSJ17_12325"/>
<comment type="caution">
    <text evidence="13">The sequence shown here is derived from an EMBL/GenBank/DDBJ whole genome shotgun (WGS) entry which is preliminary data.</text>
</comment>
<dbReference type="OrthoDB" id="9805316at2"/>
<evidence type="ECO:0000256" key="1">
    <source>
        <dbReference type="ARBA" id="ARBA00001946"/>
    </source>
</evidence>
<dbReference type="InterPro" id="IPR008949">
    <property type="entry name" value="Isoprenoid_synthase_dom_sf"/>
</dbReference>
<dbReference type="SFLD" id="SFLDS00005">
    <property type="entry name" value="Isoprenoid_Synthase_Type_I"/>
    <property type="match status" value="1"/>
</dbReference>
<comment type="cofactor">
    <cofactor evidence="1">
        <name>Mg(2+)</name>
        <dbReference type="ChEBI" id="CHEBI:18420"/>
    </cofactor>
</comment>
<evidence type="ECO:0000256" key="4">
    <source>
        <dbReference type="ARBA" id="ARBA00015100"/>
    </source>
</evidence>